<proteinExistence type="predicted"/>
<protein>
    <submittedName>
        <fullName evidence="2">OLC1v1013362C1</fullName>
    </submittedName>
</protein>
<dbReference type="Proteomes" id="UP001161247">
    <property type="component" value="Chromosome 7"/>
</dbReference>
<organism evidence="2 3">
    <name type="scientific">Oldenlandia corymbosa var. corymbosa</name>
    <dbReference type="NCBI Taxonomy" id="529605"/>
    <lineage>
        <taxon>Eukaryota</taxon>
        <taxon>Viridiplantae</taxon>
        <taxon>Streptophyta</taxon>
        <taxon>Embryophyta</taxon>
        <taxon>Tracheophyta</taxon>
        <taxon>Spermatophyta</taxon>
        <taxon>Magnoliopsida</taxon>
        <taxon>eudicotyledons</taxon>
        <taxon>Gunneridae</taxon>
        <taxon>Pentapetalae</taxon>
        <taxon>asterids</taxon>
        <taxon>lamiids</taxon>
        <taxon>Gentianales</taxon>
        <taxon>Rubiaceae</taxon>
        <taxon>Rubioideae</taxon>
        <taxon>Spermacoceae</taxon>
        <taxon>Hedyotis-Oldenlandia complex</taxon>
        <taxon>Oldenlandia</taxon>
    </lineage>
</organism>
<dbReference type="PANTHER" id="PTHR35476">
    <property type="entry name" value="MUCIN-LIKE PROTEIN"/>
    <property type="match status" value="1"/>
</dbReference>
<dbReference type="AlphaFoldDB" id="A0AAV1E067"/>
<gene>
    <name evidence="2" type="ORF">OLC1_LOCUS19975</name>
</gene>
<name>A0AAV1E067_OLDCO</name>
<evidence type="ECO:0000256" key="1">
    <source>
        <dbReference type="SAM" id="MobiDB-lite"/>
    </source>
</evidence>
<evidence type="ECO:0000313" key="3">
    <source>
        <dbReference type="Proteomes" id="UP001161247"/>
    </source>
</evidence>
<feature type="region of interest" description="Disordered" evidence="1">
    <location>
        <begin position="62"/>
        <end position="90"/>
    </location>
</feature>
<dbReference type="EMBL" id="OX459124">
    <property type="protein sequence ID" value="CAI9112862.1"/>
    <property type="molecule type" value="Genomic_DNA"/>
</dbReference>
<dbReference type="PANTHER" id="PTHR35476:SF3">
    <property type="entry name" value="SMALL RIBOSOMAL SUBUNIT PROTEIN MS75"/>
    <property type="match status" value="1"/>
</dbReference>
<dbReference type="InterPro" id="IPR052851">
    <property type="entry name" value="GCD1_mitochondrial"/>
</dbReference>
<sequence length="172" mass="19410">MRALLQLVSSITQSRKCPPFCKHPNGLLSLKPYFSSSTSNDGDDPNELTKVHFDGEVVGQQVVPGQAPTTPGPEYGVGGRGGNGHMGPTRWTDEETMKIRELEALNRKGKAFLDSWDDRMRKMSVLMKQIREPGARGSYLKDSEKAEMYRKHKENPEVNTVEKLAEEYRIMR</sequence>
<keyword evidence="3" id="KW-1185">Reference proteome</keyword>
<feature type="compositionally biased region" description="Gly residues" evidence="1">
    <location>
        <begin position="75"/>
        <end position="85"/>
    </location>
</feature>
<evidence type="ECO:0000313" key="2">
    <source>
        <dbReference type="EMBL" id="CAI9112862.1"/>
    </source>
</evidence>
<reference evidence="2" key="1">
    <citation type="submission" date="2023-03" db="EMBL/GenBank/DDBJ databases">
        <authorList>
            <person name="Julca I."/>
        </authorList>
    </citation>
    <scope>NUCLEOTIDE SEQUENCE</scope>
</reference>
<accession>A0AAV1E067</accession>